<dbReference type="InterPro" id="IPR001466">
    <property type="entry name" value="Beta-lactam-related"/>
</dbReference>
<sequence>MPFRLGYLAVISLLFFSFLMCQSSLPPNAPALGPQLFPQKKQLQALEDRILAQEETWINQKWESMSPEERLGQLFMVAAYPLHGKNDEIRMKRLIQKEHLGGVVLFKGPPTRAASLCNKYQAWAPKVPLLVAIDGEWGLAMRLDSIINYPRQLLFGALPDNRLIYDFGKEVARQAQHIGIHINFAPVVDINNNAANPVIGDRSFGEQKRNVTAKAYQYMRGMQDHGLMACAKHFPGHGDTDVDSHYDLPQIKHPRSRLDSLELYPFRQLIPQGLGSIMVAHLNIPALDPRDKRPTTLSYATIQKLLKEELNFKGLVITDAMNMQGVAKHYGPGQADVEALKAGNDILLMSQRVAQSKKMILAALKKGDLSWEDLEQRIRKILRAKYRAGLANYKPVSTKNVVKNINNQAAQDLYKKILGQSLTLMANPDSLLPLRQIKGRKLASLCIGSGRKNSFQLELQRYGIQQHFYAGTRISAGQERRLLQQLGQQEVVFVALDRLRRKQKDRFGVSTSVERFVKKLSKKTKVVLIAFGSPYSLGYFEEVPYLSCAYVNDRSAQIQAARAMVGAQSFMGQLPVSASKKLRAGLGVKTQIFRMPHAESPESMGMRSDILNQIDKIAEEAIRKKATPGCQILVAKSGKIVFHKAYGHHTYAKRRPQRLDDVYDLASVTKVAATTMTLMHLYERGLIDLDAPLGQYIPELKGSNKANLKIRAVLAHQAGLKPWIPFYAKTLDENKRPMDSLYRKKPQGPYQLRIAEGLYFHRDKVKPYLWDRIIEQNLRGRTNYKYSDLGFYLFARLVEEVSGQTLDQYVQEHFYAPMGLEYTGFNPLNRNISKSQIIPSEEDKYYRYQKVQGDVHDMGAAMLAGVSGHAGLFSQGQELAAIYQLWLNGGSYKGRQYLKESTIALFTKQYSARSRRGLGFDRKEITDPNASINVAKQASPNTFGHLGFTGIGAWADPDNELIYIFLSNRTYPDSENMQLIRLDIRTRIHELCYQALGE</sequence>
<keyword evidence="5" id="KW-0326">Glycosidase</keyword>
<reference evidence="8 9" key="1">
    <citation type="journal article" date="2012" name="Stand. Genomic Sci.">
        <title>Complete genome sequencing and analysis of Saprospira grandis str. Lewin, a predatory marine bacterium.</title>
        <authorList>
            <person name="Saw J.H."/>
            <person name="Yuryev A."/>
            <person name="Kanbe M."/>
            <person name="Hou S."/>
            <person name="Young A.G."/>
            <person name="Aizawa S."/>
            <person name="Alam M."/>
        </authorList>
    </citation>
    <scope>NUCLEOTIDE SEQUENCE [LARGE SCALE GENOMIC DNA]</scope>
    <source>
        <strain evidence="8 9">Lewin</strain>
    </source>
</reference>
<dbReference type="KEGG" id="sgn:SGRA_1851"/>
<dbReference type="OrthoDB" id="9805821at2"/>
<dbReference type="STRING" id="984262.SGRA_1851"/>
<dbReference type="EC" id="3.2.1.52" evidence="3"/>
<dbReference type="SUPFAM" id="SSF56601">
    <property type="entry name" value="beta-lactamase/transpeptidase-like"/>
    <property type="match status" value="1"/>
</dbReference>
<accession>H6L0P9</accession>
<dbReference type="PANTHER" id="PTHR30480:SF13">
    <property type="entry name" value="BETA-HEXOSAMINIDASE"/>
    <property type="match status" value="1"/>
</dbReference>
<dbReference type="SUPFAM" id="SSF51445">
    <property type="entry name" value="(Trans)glycosidases"/>
    <property type="match status" value="1"/>
</dbReference>
<evidence type="ECO:0000259" key="6">
    <source>
        <dbReference type="Pfam" id="PF00144"/>
    </source>
</evidence>
<proteinExistence type="inferred from homology"/>
<dbReference type="Pfam" id="PF00933">
    <property type="entry name" value="Glyco_hydro_3"/>
    <property type="match status" value="1"/>
</dbReference>
<evidence type="ECO:0000313" key="9">
    <source>
        <dbReference type="Proteomes" id="UP000007519"/>
    </source>
</evidence>
<dbReference type="EMBL" id="CP002831">
    <property type="protein sequence ID" value="AFC24585.1"/>
    <property type="molecule type" value="Genomic_DNA"/>
</dbReference>
<evidence type="ECO:0000256" key="2">
    <source>
        <dbReference type="ARBA" id="ARBA00005336"/>
    </source>
</evidence>
<dbReference type="Gene3D" id="3.40.710.10">
    <property type="entry name" value="DD-peptidase/beta-lactamase superfamily"/>
    <property type="match status" value="1"/>
</dbReference>
<feature type="domain" description="Glycoside hydrolase family 3 N-terminal" evidence="7">
    <location>
        <begin position="68"/>
        <end position="383"/>
    </location>
</feature>
<name>H6L0P9_SAPGL</name>
<organism evidence="8 9">
    <name type="scientific">Saprospira grandis (strain Lewin)</name>
    <dbReference type="NCBI Taxonomy" id="984262"/>
    <lineage>
        <taxon>Bacteria</taxon>
        <taxon>Pseudomonadati</taxon>
        <taxon>Bacteroidota</taxon>
        <taxon>Saprospiria</taxon>
        <taxon>Saprospirales</taxon>
        <taxon>Saprospiraceae</taxon>
        <taxon>Saprospira</taxon>
    </lineage>
</organism>
<dbReference type="InterPro" id="IPR017853">
    <property type="entry name" value="GH"/>
</dbReference>
<dbReference type="Gene3D" id="3.20.20.300">
    <property type="entry name" value="Glycoside hydrolase, family 3, N-terminal domain"/>
    <property type="match status" value="1"/>
</dbReference>
<dbReference type="Pfam" id="PF00144">
    <property type="entry name" value="Beta-lactamase"/>
    <property type="match status" value="1"/>
</dbReference>
<evidence type="ECO:0000259" key="7">
    <source>
        <dbReference type="Pfam" id="PF00933"/>
    </source>
</evidence>
<dbReference type="InterPro" id="IPR019800">
    <property type="entry name" value="Glyco_hydro_3_AS"/>
</dbReference>
<dbReference type="InterPro" id="IPR050226">
    <property type="entry name" value="NagZ_Beta-hexosaminidase"/>
</dbReference>
<feature type="domain" description="Beta-lactamase-related" evidence="6">
    <location>
        <begin position="615"/>
        <end position="976"/>
    </location>
</feature>
<dbReference type="AlphaFoldDB" id="H6L0P9"/>
<keyword evidence="4 8" id="KW-0378">Hydrolase</keyword>
<dbReference type="InterPro" id="IPR012338">
    <property type="entry name" value="Beta-lactam/transpept-like"/>
</dbReference>
<protein>
    <recommendedName>
        <fullName evidence="3">beta-N-acetylhexosaminidase</fullName>
        <ecNumber evidence="3">3.2.1.52</ecNumber>
    </recommendedName>
</protein>
<evidence type="ECO:0000313" key="8">
    <source>
        <dbReference type="EMBL" id="AFC24585.1"/>
    </source>
</evidence>
<comment type="similarity">
    <text evidence="2">Belongs to the glycosyl hydrolase 3 family.</text>
</comment>
<keyword evidence="9" id="KW-1185">Reference proteome</keyword>
<evidence type="ECO:0000256" key="1">
    <source>
        <dbReference type="ARBA" id="ARBA00001231"/>
    </source>
</evidence>
<dbReference type="Gene3D" id="3.40.50.1700">
    <property type="entry name" value="Glycoside hydrolase family 3 C-terminal domain"/>
    <property type="match status" value="1"/>
</dbReference>
<dbReference type="InterPro" id="IPR001764">
    <property type="entry name" value="Glyco_hydro_3_N"/>
</dbReference>
<dbReference type="RefSeq" id="WP_015692210.1">
    <property type="nucleotide sequence ID" value="NC_016940.1"/>
</dbReference>
<comment type="catalytic activity">
    <reaction evidence="1">
        <text>Hydrolysis of terminal non-reducing N-acetyl-D-hexosamine residues in N-acetyl-beta-D-hexosaminides.</text>
        <dbReference type="EC" id="3.2.1.52"/>
    </reaction>
</comment>
<evidence type="ECO:0000256" key="4">
    <source>
        <dbReference type="ARBA" id="ARBA00022801"/>
    </source>
</evidence>
<dbReference type="InterPro" id="IPR036962">
    <property type="entry name" value="Glyco_hydro_3_N_sf"/>
</dbReference>
<dbReference type="PROSITE" id="PS00775">
    <property type="entry name" value="GLYCOSYL_HYDROL_F3"/>
    <property type="match status" value="1"/>
</dbReference>
<dbReference type="HOGENOM" id="CLU_012120_0_0_10"/>
<dbReference type="GO" id="GO:0009254">
    <property type="term" value="P:peptidoglycan turnover"/>
    <property type="evidence" value="ECO:0007669"/>
    <property type="project" value="TreeGrafter"/>
</dbReference>
<dbReference type="MEROPS" id="S12.A03"/>
<dbReference type="eggNOG" id="COG1680">
    <property type="taxonomic scope" value="Bacteria"/>
</dbReference>
<dbReference type="PANTHER" id="PTHR30480">
    <property type="entry name" value="BETA-HEXOSAMINIDASE-RELATED"/>
    <property type="match status" value="1"/>
</dbReference>
<dbReference type="Proteomes" id="UP000007519">
    <property type="component" value="Chromosome"/>
</dbReference>
<gene>
    <name evidence="8" type="ordered locus">SGRA_1851</name>
</gene>
<dbReference type="eggNOG" id="COG1472">
    <property type="taxonomic scope" value="Bacteria"/>
</dbReference>
<dbReference type="PRINTS" id="PR00133">
    <property type="entry name" value="GLHYDRLASE3"/>
</dbReference>
<evidence type="ECO:0000256" key="5">
    <source>
        <dbReference type="ARBA" id="ARBA00023295"/>
    </source>
</evidence>
<evidence type="ECO:0000256" key="3">
    <source>
        <dbReference type="ARBA" id="ARBA00012663"/>
    </source>
</evidence>
<dbReference type="GO" id="GO:0005975">
    <property type="term" value="P:carbohydrate metabolic process"/>
    <property type="evidence" value="ECO:0007669"/>
    <property type="project" value="InterPro"/>
</dbReference>
<dbReference type="InterPro" id="IPR036881">
    <property type="entry name" value="Glyco_hydro_3_C_sf"/>
</dbReference>
<dbReference type="GO" id="GO:0004563">
    <property type="term" value="F:beta-N-acetylhexosaminidase activity"/>
    <property type="evidence" value="ECO:0007669"/>
    <property type="project" value="UniProtKB-EC"/>
</dbReference>